<gene>
    <name evidence="6" type="ORF">A2840_02485</name>
</gene>
<dbReference type="InterPro" id="IPR001173">
    <property type="entry name" value="Glyco_trans_2-like"/>
</dbReference>
<dbReference type="Proteomes" id="UP000178385">
    <property type="component" value="Unassembled WGS sequence"/>
</dbReference>
<evidence type="ECO:0000259" key="5">
    <source>
        <dbReference type="Pfam" id="PF00535"/>
    </source>
</evidence>
<comment type="similarity">
    <text evidence="1">Belongs to the glycosyltransferase 2 family.</text>
</comment>
<dbReference type="PANTHER" id="PTHR43179:SF12">
    <property type="entry name" value="GALACTOFURANOSYLTRANSFERASE GLFT2"/>
    <property type="match status" value="1"/>
</dbReference>
<dbReference type="CDD" id="cd04186">
    <property type="entry name" value="GT_2_like_c"/>
    <property type="match status" value="1"/>
</dbReference>
<dbReference type="SUPFAM" id="SSF53448">
    <property type="entry name" value="Nucleotide-diphospho-sugar transferases"/>
    <property type="match status" value="1"/>
</dbReference>
<keyword evidence="3" id="KW-0808">Transferase</keyword>
<feature type="domain" description="Glycosyltransferase 2-like" evidence="5">
    <location>
        <begin position="4"/>
        <end position="151"/>
    </location>
</feature>
<name>A0A1G1Y1G8_9BACT</name>
<organism evidence="6 7">
    <name type="scientific">Candidatus Buchananbacteria bacterium RIFCSPHIGHO2_01_FULL_47_11b</name>
    <dbReference type="NCBI Taxonomy" id="1797537"/>
    <lineage>
        <taxon>Bacteria</taxon>
        <taxon>Candidatus Buchananiibacteriota</taxon>
    </lineage>
</organism>
<dbReference type="Pfam" id="PF00535">
    <property type="entry name" value="Glycos_transf_2"/>
    <property type="match status" value="1"/>
</dbReference>
<dbReference type="AlphaFoldDB" id="A0A1G1Y1G8"/>
<dbReference type="InterPro" id="IPR029044">
    <property type="entry name" value="Nucleotide-diphossugar_trans"/>
</dbReference>
<evidence type="ECO:0000256" key="3">
    <source>
        <dbReference type="ARBA" id="ARBA00022679"/>
    </source>
</evidence>
<sequence>MNVSFVIPNYNGKHLLQKHLPAVFASARGGDEVIVVDDASTDGSVKFIKTAFPQVRVIVQQKNMRFAEACNAGVRAAKHPLVFLLNTDVSPEKDALEYLVPHFEDKNVFAVGCLELDDTGKQSGRSSGSFQRGFLVHKRAENQNASRTLWAAGGSMMVKKELWEILGGMDRLFRPAYYEDIDLSYRAQKLGYTVSFEPRAKVHHHHESTNPSALGKNRMQIYAFKNSFLFIWKNVTDTQLLMQHLLWLPYHLVITEWRSSGFFILGFFMAIFQLPEVLYKRWLLQKRWKRTDKEVINRVNAI</sequence>
<dbReference type="Gene3D" id="3.90.550.10">
    <property type="entry name" value="Spore Coat Polysaccharide Biosynthesis Protein SpsA, Chain A"/>
    <property type="match status" value="1"/>
</dbReference>
<keyword evidence="2" id="KW-0328">Glycosyltransferase</keyword>
<comment type="caution">
    <text evidence="6">The sequence shown here is derived from an EMBL/GenBank/DDBJ whole genome shotgun (WGS) entry which is preliminary data.</text>
</comment>
<reference evidence="6 7" key="1">
    <citation type="journal article" date="2016" name="Nat. Commun.">
        <title>Thousands of microbial genomes shed light on interconnected biogeochemical processes in an aquifer system.</title>
        <authorList>
            <person name="Anantharaman K."/>
            <person name="Brown C.T."/>
            <person name="Hug L.A."/>
            <person name="Sharon I."/>
            <person name="Castelle C.J."/>
            <person name="Probst A.J."/>
            <person name="Thomas B.C."/>
            <person name="Singh A."/>
            <person name="Wilkins M.J."/>
            <person name="Karaoz U."/>
            <person name="Brodie E.L."/>
            <person name="Williams K.H."/>
            <person name="Hubbard S.S."/>
            <person name="Banfield J.F."/>
        </authorList>
    </citation>
    <scope>NUCLEOTIDE SEQUENCE [LARGE SCALE GENOMIC DNA]</scope>
</reference>
<keyword evidence="4" id="KW-0812">Transmembrane</keyword>
<evidence type="ECO:0000256" key="1">
    <source>
        <dbReference type="ARBA" id="ARBA00006739"/>
    </source>
</evidence>
<dbReference type="PANTHER" id="PTHR43179">
    <property type="entry name" value="RHAMNOSYLTRANSFERASE WBBL"/>
    <property type="match status" value="1"/>
</dbReference>
<feature type="transmembrane region" description="Helical" evidence="4">
    <location>
        <begin position="261"/>
        <end position="279"/>
    </location>
</feature>
<evidence type="ECO:0000256" key="2">
    <source>
        <dbReference type="ARBA" id="ARBA00022676"/>
    </source>
</evidence>
<evidence type="ECO:0000313" key="6">
    <source>
        <dbReference type="EMBL" id="OGY46183.1"/>
    </source>
</evidence>
<dbReference type="EMBL" id="MHIG01000035">
    <property type="protein sequence ID" value="OGY46183.1"/>
    <property type="molecule type" value="Genomic_DNA"/>
</dbReference>
<evidence type="ECO:0000313" key="7">
    <source>
        <dbReference type="Proteomes" id="UP000178385"/>
    </source>
</evidence>
<evidence type="ECO:0000256" key="4">
    <source>
        <dbReference type="SAM" id="Phobius"/>
    </source>
</evidence>
<proteinExistence type="inferred from homology"/>
<dbReference type="GO" id="GO:0016757">
    <property type="term" value="F:glycosyltransferase activity"/>
    <property type="evidence" value="ECO:0007669"/>
    <property type="project" value="UniProtKB-KW"/>
</dbReference>
<keyword evidence="4" id="KW-0472">Membrane</keyword>
<protein>
    <recommendedName>
        <fullName evidence="5">Glycosyltransferase 2-like domain-containing protein</fullName>
    </recommendedName>
</protein>
<keyword evidence="4" id="KW-1133">Transmembrane helix</keyword>
<accession>A0A1G1Y1G8</accession>